<organism evidence="2 3">
    <name type="scientific">Cotesia glomerata</name>
    <name type="common">Lepidopteran parasitic wasp</name>
    <name type="synonym">Apanteles glomeratus</name>
    <dbReference type="NCBI Taxonomy" id="32391"/>
    <lineage>
        <taxon>Eukaryota</taxon>
        <taxon>Metazoa</taxon>
        <taxon>Ecdysozoa</taxon>
        <taxon>Arthropoda</taxon>
        <taxon>Hexapoda</taxon>
        <taxon>Insecta</taxon>
        <taxon>Pterygota</taxon>
        <taxon>Neoptera</taxon>
        <taxon>Endopterygota</taxon>
        <taxon>Hymenoptera</taxon>
        <taxon>Apocrita</taxon>
        <taxon>Ichneumonoidea</taxon>
        <taxon>Braconidae</taxon>
        <taxon>Microgastrinae</taxon>
        <taxon>Cotesia</taxon>
    </lineage>
</organism>
<dbReference type="EMBL" id="JAHXZJ010000374">
    <property type="protein sequence ID" value="KAH0561415.1"/>
    <property type="molecule type" value="Genomic_DNA"/>
</dbReference>
<gene>
    <name evidence="2" type="ORF">KQX54_016644</name>
</gene>
<dbReference type="InterPro" id="IPR006149">
    <property type="entry name" value="EB_dom"/>
</dbReference>
<dbReference type="AlphaFoldDB" id="A0AAV7IZX4"/>
<comment type="caution">
    <text evidence="2">The sequence shown here is derived from an EMBL/GenBank/DDBJ whole genome shotgun (WGS) entry which is preliminary data.</text>
</comment>
<dbReference type="Pfam" id="PF01683">
    <property type="entry name" value="EB"/>
    <property type="match status" value="1"/>
</dbReference>
<reference evidence="2 3" key="1">
    <citation type="journal article" date="2021" name="J. Hered.">
        <title>A chromosome-level genome assembly of the parasitoid wasp, Cotesia glomerata (Hymenoptera: Braconidae).</title>
        <authorList>
            <person name="Pinto B.J."/>
            <person name="Weis J.J."/>
            <person name="Gamble T."/>
            <person name="Ode P.J."/>
            <person name="Paul R."/>
            <person name="Zaspel J.M."/>
        </authorList>
    </citation>
    <scope>NUCLEOTIDE SEQUENCE [LARGE SCALE GENOMIC DNA]</scope>
    <source>
        <strain evidence="2">CgM1</strain>
    </source>
</reference>
<keyword evidence="3" id="KW-1185">Reference proteome</keyword>
<evidence type="ECO:0000313" key="2">
    <source>
        <dbReference type="EMBL" id="KAH0561415.1"/>
    </source>
</evidence>
<proteinExistence type="predicted"/>
<name>A0AAV7IZX4_COTGL</name>
<protein>
    <recommendedName>
        <fullName evidence="1">EB domain-containing protein</fullName>
    </recommendedName>
</protein>
<sequence>MIGALTQIGSLLPAFDDSSCTYTGAYCPSMRCCDRNFECKLTTLSLFSLPPELYELAEKNKSYRCLAKISLGRSCLFHEECSHIENARCINSLCQCKSDYFDIKGQCFSWYRYNGGKVFIAGN</sequence>
<dbReference type="Proteomes" id="UP000826195">
    <property type="component" value="Unassembled WGS sequence"/>
</dbReference>
<feature type="domain" description="EB" evidence="1">
    <location>
        <begin position="62"/>
        <end position="107"/>
    </location>
</feature>
<evidence type="ECO:0000313" key="3">
    <source>
        <dbReference type="Proteomes" id="UP000826195"/>
    </source>
</evidence>
<accession>A0AAV7IZX4</accession>
<evidence type="ECO:0000259" key="1">
    <source>
        <dbReference type="Pfam" id="PF01683"/>
    </source>
</evidence>